<dbReference type="InterPro" id="IPR027444">
    <property type="entry name" value="H-NS_C_dom"/>
</dbReference>
<dbReference type="EMBL" id="QYYD01000001">
    <property type="protein sequence ID" value="RJF78751.1"/>
    <property type="molecule type" value="Genomic_DNA"/>
</dbReference>
<dbReference type="SUPFAM" id="SSF81273">
    <property type="entry name" value="H-NS histone-like proteins"/>
    <property type="match status" value="1"/>
</dbReference>
<dbReference type="SMART" id="SM00528">
    <property type="entry name" value="HNS"/>
    <property type="match status" value="1"/>
</dbReference>
<feature type="region of interest" description="Disordered" evidence="1">
    <location>
        <begin position="44"/>
        <end position="75"/>
    </location>
</feature>
<feature type="compositionally biased region" description="Basic residues" evidence="1">
    <location>
        <begin position="60"/>
        <end position="70"/>
    </location>
</feature>
<evidence type="ECO:0000256" key="1">
    <source>
        <dbReference type="SAM" id="MobiDB-lite"/>
    </source>
</evidence>
<comment type="caution">
    <text evidence="3">The sequence shown here is derived from an EMBL/GenBank/DDBJ whole genome shotgun (WGS) entry which is preliminary data.</text>
</comment>
<name>A0A418VQX5_RHOPL</name>
<dbReference type="Pfam" id="PF00816">
    <property type="entry name" value="Histone_HNS"/>
    <property type="match status" value="1"/>
</dbReference>
<sequence length="132" mass="15379">MQKPDLPDLDAMSFDELWAMHEELTKILSERLLGEKRELEKRLAQLIPADAPGGEDRRGRPQKRPSRRKYPQVLPKYINPLVPSETWSGRGKRPRWLTLALKQGHRLDDFEVKDSDADQSRKNQEEDPPREG</sequence>
<feature type="domain" description="DNA-binding protein H-NS-like C-terminal" evidence="2">
    <location>
        <begin position="67"/>
        <end position="112"/>
    </location>
</feature>
<reference evidence="3 4" key="1">
    <citation type="submission" date="2018-09" db="EMBL/GenBank/DDBJ databases">
        <title>Draft genome sequence of Rhodopseudomonas palustris 2.1.18.</title>
        <authorList>
            <person name="Robertson S.L."/>
            <person name="Meyer T.E."/>
            <person name="Kyndt J.A."/>
        </authorList>
    </citation>
    <scope>NUCLEOTIDE SEQUENCE [LARGE SCALE GENOMIC DNA]</scope>
    <source>
        <strain evidence="3 4">2.1.18</strain>
    </source>
</reference>
<gene>
    <name evidence="3" type="ORF">D4Q52_00910</name>
</gene>
<dbReference type="Gene3D" id="4.10.430.10">
    <property type="entry name" value="Histone-like protein H-NS, C-terminal domain"/>
    <property type="match status" value="1"/>
</dbReference>
<dbReference type="RefSeq" id="WP_119854648.1">
    <property type="nucleotide sequence ID" value="NZ_QYYD01000001.1"/>
</dbReference>
<evidence type="ECO:0000259" key="2">
    <source>
        <dbReference type="SMART" id="SM00528"/>
    </source>
</evidence>
<organism evidence="3 4">
    <name type="scientific">Rhodopseudomonas palustris</name>
    <dbReference type="NCBI Taxonomy" id="1076"/>
    <lineage>
        <taxon>Bacteria</taxon>
        <taxon>Pseudomonadati</taxon>
        <taxon>Pseudomonadota</taxon>
        <taxon>Alphaproteobacteria</taxon>
        <taxon>Hyphomicrobiales</taxon>
        <taxon>Nitrobacteraceae</taxon>
        <taxon>Rhodopseudomonas</taxon>
    </lineage>
</organism>
<feature type="region of interest" description="Disordered" evidence="1">
    <location>
        <begin position="107"/>
        <end position="132"/>
    </location>
</feature>
<accession>A0A418VQX5</accession>
<dbReference type="OrthoDB" id="5297879at2"/>
<dbReference type="AlphaFoldDB" id="A0A418VQX5"/>
<protein>
    <submittedName>
        <fullName evidence="3">H-NS histone family protein</fullName>
    </submittedName>
</protein>
<dbReference type="GO" id="GO:0003677">
    <property type="term" value="F:DNA binding"/>
    <property type="evidence" value="ECO:0007669"/>
    <property type="project" value="InterPro"/>
</dbReference>
<proteinExistence type="predicted"/>
<dbReference type="InterPro" id="IPR037150">
    <property type="entry name" value="H-NS_C_dom_sf"/>
</dbReference>
<dbReference type="Proteomes" id="UP000285523">
    <property type="component" value="Unassembled WGS sequence"/>
</dbReference>
<evidence type="ECO:0000313" key="3">
    <source>
        <dbReference type="EMBL" id="RJF78751.1"/>
    </source>
</evidence>
<evidence type="ECO:0000313" key="4">
    <source>
        <dbReference type="Proteomes" id="UP000285523"/>
    </source>
</evidence>